<comment type="similarity">
    <text evidence="4">Belongs to the GDPGP1 family.</text>
</comment>
<keyword evidence="12" id="KW-0378">Hydrolase</keyword>
<evidence type="ECO:0000256" key="6">
    <source>
        <dbReference type="ARBA" id="ARBA00018857"/>
    </source>
</evidence>
<keyword evidence="7" id="KW-0963">Cytoplasm</keyword>
<feature type="domain" description="GDPGP1-like N-terminal" evidence="14">
    <location>
        <begin position="63"/>
        <end position="225"/>
    </location>
</feature>
<proteinExistence type="inferred from homology"/>
<sequence length="455" mass="52790">MVTPRKKPPMMSRAYRSHSTVQLPVSLNPDKLPPIPFFQYKTTDFLFNLRECSPEREFGEKSFNEQILKAWNGAKNKNVFNYNLNCMYKLLDGDFDLSVQLNTERGTLRRKPMRFRSIKEPFSHLRWNFTKLLPDEILYKMRCLDKPYSEDVLDTTHIMAVNASPLERGHTLVIPSMNKCLPQVLNSTAIRLATDLMLLNEDENFHMLFNSLLGQASVNHLHLHGIIWPYDSDLINRRFEKLYENVYIIQRPTWFISAIAFQLPSQEHFDNFVNNITKCVQFLTHENIAHNMYFSRAQPIRTDGDLKKEDKERNLPQLVTAYLFPRTSLAGAKPPMNFNPAALELAGCLTAYTLRFFQSVTEQSALRVIEEEAVIDESLFSKLVLELELKFSGRKDWNESVPDLQQPLGESLSTNELEELVDSFQAVTSPSPLVRHHTSLTIEERNRRRSLRDSC</sequence>
<evidence type="ECO:0000313" key="15">
    <source>
        <dbReference type="Proteomes" id="UP000887577"/>
    </source>
</evidence>
<dbReference type="Pfam" id="PF26216">
    <property type="entry name" value="GDPGP1_C"/>
    <property type="match status" value="1"/>
</dbReference>
<keyword evidence="10" id="KW-0548">Nucleotidyltransferase</keyword>
<dbReference type="GO" id="GO:0000166">
    <property type="term" value="F:nucleotide binding"/>
    <property type="evidence" value="ECO:0007669"/>
    <property type="project" value="UniProtKB-KW"/>
</dbReference>
<dbReference type="GO" id="GO:0016787">
    <property type="term" value="F:hydrolase activity"/>
    <property type="evidence" value="ECO:0007669"/>
    <property type="project" value="UniProtKB-KW"/>
</dbReference>
<keyword evidence="9" id="KW-0808">Transferase</keyword>
<dbReference type="InterPro" id="IPR058865">
    <property type="entry name" value="GDPGP1_C"/>
</dbReference>
<comment type="catalytic activity">
    <reaction evidence="1">
        <text>GDP-alpha-D-glucose + phosphate = alpha-D-glucose 1-phosphate + GDP + H(+)</text>
        <dbReference type="Rhea" id="RHEA:30387"/>
        <dbReference type="ChEBI" id="CHEBI:15378"/>
        <dbReference type="ChEBI" id="CHEBI:43474"/>
        <dbReference type="ChEBI" id="CHEBI:58189"/>
        <dbReference type="ChEBI" id="CHEBI:58601"/>
        <dbReference type="ChEBI" id="CHEBI:62230"/>
        <dbReference type="EC" id="2.7.7.78"/>
    </reaction>
</comment>
<evidence type="ECO:0000256" key="4">
    <source>
        <dbReference type="ARBA" id="ARBA00006451"/>
    </source>
</evidence>
<keyword evidence="8" id="KW-0344">Guanine-nucleotide releasing factor</keyword>
<evidence type="ECO:0000256" key="5">
    <source>
        <dbReference type="ARBA" id="ARBA00012507"/>
    </source>
</evidence>
<evidence type="ECO:0000259" key="13">
    <source>
        <dbReference type="Pfam" id="PF26216"/>
    </source>
</evidence>
<dbReference type="InterPro" id="IPR058866">
    <property type="entry name" value="GDPGP1_N"/>
</dbReference>
<dbReference type="EC" id="2.7.7.78" evidence="5"/>
<evidence type="ECO:0000256" key="10">
    <source>
        <dbReference type="ARBA" id="ARBA00022695"/>
    </source>
</evidence>
<evidence type="ECO:0000256" key="12">
    <source>
        <dbReference type="ARBA" id="ARBA00022801"/>
    </source>
</evidence>
<keyword evidence="11" id="KW-0547">Nucleotide-binding</keyword>
<evidence type="ECO:0000256" key="1">
    <source>
        <dbReference type="ARBA" id="ARBA00000063"/>
    </source>
</evidence>
<dbReference type="GO" id="GO:0005737">
    <property type="term" value="C:cytoplasm"/>
    <property type="evidence" value="ECO:0007669"/>
    <property type="project" value="UniProtKB-SubCell"/>
</dbReference>
<dbReference type="Pfam" id="PF26217">
    <property type="entry name" value="GDPGP1_N"/>
    <property type="match status" value="1"/>
</dbReference>
<dbReference type="PANTHER" id="PTHR20884">
    <property type="entry name" value="GDP-D-GLUCOSE PHOSPHORYLASE 1"/>
    <property type="match status" value="1"/>
</dbReference>
<dbReference type="GO" id="GO:0005085">
    <property type="term" value="F:guanyl-nucleotide exchange factor activity"/>
    <property type="evidence" value="ECO:0007669"/>
    <property type="project" value="UniProtKB-KW"/>
</dbReference>
<comment type="subcellular location">
    <subcellularLocation>
        <location evidence="3">Cytoplasm</location>
    </subcellularLocation>
</comment>
<feature type="domain" description="GDPGP1-like C-terminal" evidence="13">
    <location>
        <begin position="246"/>
        <end position="383"/>
    </location>
</feature>
<accession>A0A914ZCC8</accession>
<evidence type="ECO:0000256" key="3">
    <source>
        <dbReference type="ARBA" id="ARBA00004496"/>
    </source>
</evidence>
<evidence type="ECO:0000256" key="7">
    <source>
        <dbReference type="ARBA" id="ARBA00022490"/>
    </source>
</evidence>
<reference evidence="16" key="1">
    <citation type="submission" date="2022-11" db="UniProtKB">
        <authorList>
            <consortium name="WormBaseParasite"/>
        </authorList>
    </citation>
    <scope>IDENTIFICATION</scope>
</reference>
<dbReference type="PANTHER" id="PTHR20884:SF8">
    <property type="entry name" value="GDP-D-GLUCOSE PHOSPHORYLASE 1"/>
    <property type="match status" value="1"/>
</dbReference>
<organism evidence="15 16">
    <name type="scientific">Panagrolaimus superbus</name>
    <dbReference type="NCBI Taxonomy" id="310955"/>
    <lineage>
        <taxon>Eukaryota</taxon>
        <taxon>Metazoa</taxon>
        <taxon>Ecdysozoa</taxon>
        <taxon>Nematoda</taxon>
        <taxon>Chromadorea</taxon>
        <taxon>Rhabditida</taxon>
        <taxon>Tylenchina</taxon>
        <taxon>Panagrolaimomorpha</taxon>
        <taxon>Panagrolaimoidea</taxon>
        <taxon>Panagrolaimidae</taxon>
        <taxon>Panagrolaimus</taxon>
    </lineage>
</organism>
<evidence type="ECO:0000313" key="16">
    <source>
        <dbReference type="WBParaSite" id="PSU_v2.g9575.t1"/>
    </source>
</evidence>
<evidence type="ECO:0000256" key="2">
    <source>
        <dbReference type="ARBA" id="ARBA00003049"/>
    </source>
</evidence>
<dbReference type="WBParaSite" id="PSU_v2.g9575.t1">
    <property type="protein sequence ID" value="PSU_v2.g9575.t1"/>
    <property type="gene ID" value="PSU_v2.g9575"/>
</dbReference>
<dbReference type="GO" id="GO:0006006">
    <property type="term" value="P:glucose metabolic process"/>
    <property type="evidence" value="ECO:0007669"/>
    <property type="project" value="TreeGrafter"/>
</dbReference>
<evidence type="ECO:0000256" key="11">
    <source>
        <dbReference type="ARBA" id="ARBA00022741"/>
    </source>
</evidence>
<dbReference type="Proteomes" id="UP000887577">
    <property type="component" value="Unplaced"/>
</dbReference>
<comment type="function">
    <text evidence="2">Specific and highly efficient GDP-D-glucose phosphorylase regulating the levels of GDP-D-glucose in cells.</text>
</comment>
<evidence type="ECO:0000259" key="14">
    <source>
        <dbReference type="Pfam" id="PF26217"/>
    </source>
</evidence>
<dbReference type="GO" id="GO:0080048">
    <property type="term" value="F:GDP-D-glucose phosphorylase activity"/>
    <property type="evidence" value="ECO:0007669"/>
    <property type="project" value="UniProtKB-EC"/>
</dbReference>
<evidence type="ECO:0000256" key="8">
    <source>
        <dbReference type="ARBA" id="ARBA00022658"/>
    </source>
</evidence>
<dbReference type="AlphaFoldDB" id="A0A914ZCC8"/>
<name>A0A914ZCC8_9BILA</name>
<protein>
    <recommendedName>
        <fullName evidence="6">GDP-D-glucose phosphorylase 1</fullName>
        <ecNumber evidence="5">2.7.7.78</ecNumber>
    </recommendedName>
</protein>
<dbReference type="InterPro" id="IPR026506">
    <property type="entry name" value="GDPGP"/>
</dbReference>
<evidence type="ECO:0000256" key="9">
    <source>
        <dbReference type="ARBA" id="ARBA00022679"/>
    </source>
</evidence>
<keyword evidence="15" id="KW-1185">Reference proteome</keyword>